<evidence type="ECO:0000256" key="1">
    <source>
        <dbReference type="SAM" id="MobiDB-lite"/>
    </source>
</evidence>
<dbReference type="Proteomes" id="UP001217417">
    <property type="component" value="Unassembled WGS sequence"/>
</dbReference>
<feature type="compositionally biased region" description="Acidic residues" evidence="1">
    <location>
        <begin position="23"/>
        <end position="42"/>
    </location>
</feature>
<accession>A0AAD7QRU2</accession>
<sequence length="105" mass="11597">MSDSDNDNTDGLAHSMTRKDNIDDISSDDDDDDDDDDNDDVGVDSLRDLLHGKAFTDDVSRKREERLALEAKKRGGLVRVCPTEDVAATREMERRPSSVAASRTA</sequence>
<dbReference type="RefSeq" id="XP_056043236.1">
    <property type="nucleotide sequence ID" value="XM_056184172.1"/>
</dbReference>
<evidence type="ECO:0000313" key="2">
    <source>
        <dbReference type="EMBL" id="KAJ8099786.1"/>
    </source>
</evidence>
<feature type="region of interest" description="Disordered" evidence="1">
    <location>
        <begin position="1"/>
        <end position="47"/>
    </location>
</feature>
<dbReference type="EMBL" id="JARPMG010000006">
    <property type="protein sequence ID" value="KAJ8099786.1"/>
    <property type="molecule type" value="Genomic_DNA"/>
</dbReference>
<reference evidence="2" key="1">
    <citation type="submission" date="2023-03" db="EMBL/GenBank/DDBJ databases">
        <title>Near-Complete genome sequence of Lipomyces tetrasporous NRRL Y-64009, an oleaginous yeast capable of growing on lignocellulosic hydrolysates.</title>
        <authorList>
            <consortium name="Lawrence Berkeley National Laboratory"/>
            <person name="Jagtap S.S."/>
            <person name="Liu J.-J."/>
            <person name="Walukiewicz H.E."/>
            <person name="Pangilinan J."/>
            <person name="Lipzen A."/>
            <person name="Ahrendt S."/>
            <person name="Koriabine M."/>
            <person name="Cobaugh K."/>
            <person name="Salamov A."/>
            <person name="Yoshinaga Y."/>
            <person name="Ng V."/>
            <person name="Daum C."/>
            <person name="Grigoriev I.V."/>
            <person name="Slininger P.J."/>
            <person name="Dien B.S."/>
            <person name="Jin Y.-S."/>
            <person name="Rao C.V."/>
        </authorList>
    </citation>
    <scope>NUCLEOTIDE SEQUENCE</scope>
    <source>
        <strain evidence="2">NRRL Y-64009</strain>
    </source>
</reference>
<proteinExistence type="predicted"/>
<gene>
    <name evidence="2" type="ORF">POJ06DRAFT_116603</name>
</gene>
<comment type="caution">
    <text evidence="2">The sequence shown here is derived from an EMBL/GenBank/DDBJ whole genome shotgun (WGS) entry which is preliminary data.</text>
</comment>
<organism evidence="2 3">
    <name type="scientific">Lipomyces tetrasporus</name>
    <dbReference type="NCBI Taxonomy" id="54092"/>
    <lineage>
        <taxon>Eukaryota</taxon>
        <taxon>Fungi</taxon>
        <taxon>Dikarya</taxon>
        <taxon>Ascomycota</taxon>
        <taxon>Saccharomycotina</taxon>
        <taxon>Lipomycetes</taxon>
        <taxon>Lipomycetales</taxon>
        <taxon>Lipomycetaceae</taxon>
        <taxon>Lipomyces</taxon>
    </lineage>
</organism>
<protein>
    <submittedName>
        <fullName evidence="2">Uncharacterized protein</fullName>
    </submittedName>
</protein>
<name>A0AAD7QRU2_9ASCO</name>
<dbReference type="GeneID" id="80879338"/>
<keyword evidence="3" id="KW-1185">Reference proteome</keyword>
<dbReference type="AlphaFoldDB" id="A0AAD7QRU2"/>
<evidence type="ECO:0000313" key="3">
    <source>
        <dbReference type="Proteomes" id="UP001217417"/>
    </source>
</evidence>